<accession>J0D544</accession>
<reference evidence="3" key="1">
    <citation type="journal article" date="2012" name="Science">
        <title>The Paleozoic origin of enzymatic lignin decomposition reconstructed from 31 fungal genomes.</title>
        <authorList>
            <person name="Floudas D."/>
            <person name="Binder M."/>
            <person name="Riley R."/>
            <person name="Barry K."/>
            <person name="Blanchette R.A."/>
            <person name="Henrissat B."/>
            <person name="Martinez A.T."/>
            <person name="Otillar R."/>
            <person name="Spatafora J.W."/>
            <person name="Yadav J.S."/>
            <person name="Aerts A."/>
            <person name="Benoit I."/>
            <person name="Boyd A."/>
            <person name="Carlson A."/>
            <person name="Copeland A."/>
            <person name="Coutinho P.M."/>
            <person name="de Vries R.P."/>
            <person name="Ferreira P."/>
            <person name="Findley K."/>
            <person name="Foster B."/>
            <person name="Gaskell J."/>
            <person name="Glotzer D."/>
            <person name="Gorecki P."/>
            <person name="Heitman J."/>
            <person name="Hesse C."/>
            <person name="Hori C."/>
            <person name="Igarashi K."/>
            <person name="Jurgens J.A."/>
            <person name="Kallen N."/>
            <person name="Kersten P."/>
            <person name="Kohler A."/>
            <person name="Kuees U."/>
            <person name="Kumar T.K.A."/>
            <person name="Kuo A."/>
            <person name="LaButti K."/>
            <person name="Larrondo L.F."/>
            <person name="Lindquist E."/>
            <person name="Ling A."/>
            <person name="Lombard V."/>
            <person name="Lucas S."/>
            <person name="Lundell T."/>
            <person name="Martin R."/>
            <person name="McLaughlin D.J."/>
            <person name="Morgenstern I."/>
            <person name="Morin E."/>
            <person name="Murat C."/>
            <person name="Nagy L.G."/>
            <person name="Nolan M."/>
            <person name="Ohm R.A."/>
            <person name="Patyshakuliyeva A."/>
            <person name="Rokas A."/>
            <person name="Ruiz-Duenas F.J."/>
            <person name="Sabat G."/>
            <person name="Salamov A."/>
            <person name="Samejima M."/>
            <person name="Schmutz J."/>
            <person name="Slot J.C."/>
            <person name="St John F."/>
            <person name="Stenlid J."/>
            <person name="Sun H."/>
            <person name="Sun S."/>
            <person name="Syed K."/>
            <person name="Tsang A."/>
            <person name="Wiebenga A."/>
            <person name="Young D."/>
            <person name="Pisabarro A."/>
            <person name="Eastwood D.C."/>
            <person name="Martin F."/>
            <person name="Cullen D."/>
            <person name="Grigoriev I.V."/>
            <person name="Hibbett D.S."/>
        </authorList>
    </citation>
    <scope>NUCLEOTIDE SEQUENCE [LARGE SCALE GENOMIC DNA]</scope>
    <source>
        <strain evidence="3">TFB10046</strain>
    </source>
</reference>
<dbReference type="KEGG" id="adl:AURDEDRAFT_177053"/>
<evidence type="ECO:0000256" key="1">
    <source>
        <dbReference type="SAM" id="MobiDB-lite"/>
    </source>
</evidence>
<proteinExistence type="predicted"/>
<feature type="compositionally biased region" description="Pro residues" evidence="1">
    <location>
        <begin position="18"/>
        <end position="28"/>
    </location>
</feature>
<dbReference type="Proteomes" id="UP000006514">
    <property type="component" value="Unassembled WGS sequence"/>
</dbReference>
<feature type="region of interest" description="Disordered" evidence="1">
    <location>
        <begin position="1"/>
        <end position="30"/>
    </location>
</feature>
<name>J0D544_AURST</name>
<protein>
    <submittedName>
        <fullName evidence="2">Uncharacterized protein</fullName>
    </submittedName>
</protein>
<evidence type="ECO:0000313" key="2">
    <source>
        <dbReference type="EMBL" id="EJD33879.1"/>
    </source>
</evidence>
<dbReference type="EMBL" id="JH688059">
    <property type="protein sequence ID" value="EJD33879.1"/>
    <property type="molecule type" value="Genomic_DNA"/>
</dbReference>
<dbReference type="InParanoid" id="J0D544"/>
<gene>
    <name evidence="2" type="ORF">AURDEDRAFT_177053</name>
</gene>
<organism evidence="2 3">
    <name type="scientific">Auricularia subglabra (strain TFB-10046 / SS5)</name>
    <name type="common">White-rot fungus</name>
    <name type="synonym">Auricularia delicata (strain TFB10046)</name>
    <dbReference type="NCBI Taxonomy" id="717982"/>
    <lineage>
        <taxon>Eukaryota</taxon>
        <taxon>Fungi</taxon>
        <taxon>Dikarya</taxon>
        <taxon>Basidiomycota</taxon>
        <taxon>Agaricomycotina</taxon>
        <taxon>Agaricomycetes</taxon>
        <taxon>Auriculariales</taxon>
        <taxon>Auriculariaceae</taxon>
        <taxon>Auricularia</taxon>
    </lineage>
</organism>
<keyword evidence="3" id="KW-1185">Reference proteome</keyword>
<sequence length="92" mass="9600">MQQPPQSLCGPPSSLAFLPPPSRPPLSSPSPLLSLAAADADFDSSSGCSAALSTCSLDDAFDNREHLLSLARGPRATADCLCQLRRLTTEVC</sequence>
<dbReference type="AlphaFoldDB" id="J0D544"/>
<evidence type="ECO:0000313" key="3">
    <source>
        <dbReference type="Proteomes" id="UP000006514"/>
    </source>
</evidence>